<dbReference type="AlphaFoldDB" id="A0A5N0ENC3"/>
<evidence type="ECO:0000256" key="2">
    <source>
        <dbReference type="SAM" id="SignalP"/>
    </source>
</evidence>
<keyword evidence="2" id="KW-0732">Signal</keyword>
<feature type="compositionally biased region" description="Polar residues" evidence="1">
    <location>
        <begin position="18"/>
        <end position="28"/>
    </location>
</feature>
<dbReference type="PROSITE" id="PS51257">
    <property type="entry name" value="PROKAR_LIPOPROTEIN"/>
    <property type="match status" value="1"/>
</dbReference>
<feature type="compositionally biased region" description="Low complexity" evidence="1">
    <location>
        <begin position="31"/>
        <end position="49"/>
    </location>
</feature>
<feature type="signal peptide" evidence="2">
    <location>
        <begin position="1"/>
        <end position="17"/>
    </location>
</feature>
<sequence length="222" mass="23233">MRIAALAALILALSACSQSTSGRPQPSADQPRATTTSTAPATTSQTPESQLKDRIAWAQSGTAVDVNRYHSASTGTGAAADLKGDIAFTSPSGKISCITGTEYHIDGFSCTVKLKNPIPKPGEGFGNWDGGFVNYSGQNLMVGQFRGDPGLFIHGDGQTLPYDSKLTFGDYVCRIATSGLTCVNPASRTGVQMSDDGIVPFGCLRELSEAKREPSVGRAFSC</sequence>
<comment type="caution">
    <text evidence="3">The sequence shown here is derived from an EMBL/GenBank/DDBJ whole genome shotgun (WGS) entry which is preliminary data.</text>
</comment>
<protein>
    <submittedName>
        <fullName evidence="3">Uncharacterized protein</fullName>
    </submittedName>
</protein>
<feature type="region of interest" description="Disordered" evidence="1">
    <location>
        <begin position="18"/>
        <end position="51"/>
    </location>
</feature>
<dbReference type="Proteomes" id="UP000323876">
    <property type="component" value="Unassembled WGS sequence"/>
</dbReference>
<evidence type="ECO:0000313" key="3">
    <source>
        <dbReference type="EMBL" id="KAA8889784.1"/>
    </source>
</evidence>
<evidence type="ECO:0000256" key="1">
    <source>
        <dbReference type="SAM" id="MobiDB-lite"/>
    </source>
</evidence>
<feature type="chain" id="PRO_5038603483" evidence="2">
    <location>
        <begin position="18"/>
        <end position="222"/>
    </location>
</feature>
<gene>
    <name evidence="3" type="ORF">F3087_00080</name>
</gene>
<evidence type="ECO:0000313" key="4">
    <source>
        <dbReference type="Proteomes" id="UP000323876"/>
    </source>
</evidence>
<keyword evidence="4" id="KW-1185">Reference proteome</keyword>
<name>A0A5N0ENC3_9NOCA</name>
<proteinExistence type="predicted"/>
<dbReference type="RefSeq" id="WP_150399705.1">
    <property type="nucleotide sequence ID" value="NZ_JBHJYQ010000006.1"/>
</dbReference>
<reference evidence="3 4" key="1">
    <citation type="submission" date="2019-09" db="EMBL/GenBank/DDBJ databases">
        <authorList>
            <person name="Wang X."/>
        </authorList>
    </citation>
    <scope>NUCLEOTIDE SEQUENCE [LARGE SCALE GENOMIC DNA]</scope>
    <source>
        <strain evidence="3 4">CICC 11023</strain>
    </source>
</reference>
<dbReference type="OrthoDB" id="4539803at2"/>
<organism evidence="3 4">
    <name type="scientific">Nocardia colli</name>
    <dbReference type="NCBI Taxonomy" id="2545717"/>
    <lineage>
        <taxon>Bacteria</taxon>
        <taxon>Bacillati</taxon>
        <taxon>Actinomycetota</taxon>
        <taxon>Actinomycetes</taxon>
        <taxon>Mycobacteriales</taxon>
        <taxon>Nocardiaceae</taxon>
        <taxon>Nocardia</taxon>
    </lineage>
</organism>
<dbReference type="EMBL" id="VXLC01000001">
    <property type="protein sequence ID" value="KAA8889784.1"/>
    <property type="molecule type" value="Genomic_DNA"/>
</dbReference>
<accession>A0A5N0ENC3</accession>